<gene>
    <name evidence="7" type="ORF">KC19_9G070200</name>
</gene>
<feature type="domain" description="Exocyst complex component EXOC2/Sec5 N-terminal" evidence="6">
    <location>
        <begin position="297"/>
        <end position="1135"/>
    </location>
</feature>
<dbReference type="Pfam" id="PF15469">
    <property type="entry name" value="Sec5"/>
    <property type="match status" value="1"/>
</dbReference>
<reference evidence="7" key="1">
    <citation type="submission" date="2020-06" db="EMBL/GenBank/DDBJ databases">
        <title>WGS assembly of Ceratodon purpureus strain R40.</title>
        <authorList>
            <person name="Carey S.B."/>
            <person name="Jenkins J."/>
            <person name="Shu S."/>
            <person name="Lovell J.T."/>
            <person name="Sreedasyam A."/>
            <person name="Maumus F."/>
            <person name="Tiley G.P."/>
            <person name="Fernandez-Pozo N."/>
            <person name="Barry K."/>
            <person name="Chen C."/>
            <person name="Wang M."/>
            <person name="Lipzen A."/>
            <person name="Daum C."/>
            <person name="Saski C.A."/>
            <person name="Payton A.C."/>
            <person name="Mcbreen J.C."/>
            <person name="Conrad R.E."/>
            <person name="Kollar L.M."/>
            <person name="Olsson S."/>
            <person name="Huttunen S."/>
            <person name="Landis J.B."/>
            <person name="Wickett N.J."/>
            <person name="Johnson M.G."/>
            <person name="Rensing S.A."/>
            <person name="Grimwood J."/>
            <person name="Schmutz J."/>
            <person name="Mcdaniel S.F."/>
        </authorList>
    </citation>
    <scope>NUCLEOTIDE SEQUENCE</scope>
    <source>
        <strain evidence="7">R40</strain>
    </source>
</reference>
<keyword evidence="4" id="KW-0175">Coiled coil</keyword>
<sequence>MATRHDEDDEEEELLQRALAEQAAREANYKPAPNMPSPAKSPMRASHIPLVKSPMRAGHLPVVKSTMPNKPAPPAKAPPSRAPPPPSKPAPQAHQSSGPPKRVPPGPMPPKRAPPQPPPVEDDDDDEEVEMLSISSEDESSTQGGRPQPAPAKARAEVVEEDDEWDDEDDDEEPSTWKTGYKTELERRVRELRETRGASAAVQLQRARTIVDPVSRGDDFVDPLGLGVIDVRSLTLIPKITRSGDNSPALSAASSDRGSGKRGGFLRSRKSMKAPAAQAAPALEDDTPEGEGTPVIRDQATREKLLYFSEKFDPKFFLSHVHQNTAAADLERAEEGLKEDLKIRNNELKKLVKENFDCFISCKNTIDDIHTKLQQIESNTEGGGTLHLSNSIKQVEDVANRAFSPLLERQAQVERIRSVQGMLQRFRTLFNLPSSIRTHISKGEYDQAIREYKKAKSLELYSHVGILKRVLEEVDKIVAEFKETLYKSMEDPHIEVAQLETTIRLLLELEPDCDPVWHYLSVQDRKIRGLLEGCTLEHEARMDAFNGRVRDRVLSDARWKKLQVQSHKSSDVDFSLLLGDHEKEGKEESLSDSTSNESDGLLGRFIRRLTMVVVHHVPLFWGLALSVFTGKFGAGASAVGRSLSRSSANSLPREGSERVPNTSHTLEEVETMVHCIISLYESKVQAAFLQLAEANVLRPYMRDAVAEVSKACLTLQANDAAPSSAVQMLLALRTEVTRVFVLRICSLMHTATSELVTDEDWEPVAAVQRISSPFAISSLPLRFQDLMVSALDHLMEMLERLSKDASQLHEDMILQLHQMQDTVRYTFFECFLALSGNLEKLANELAFAPNSEEKDDLEEQAWNDRFVGLIAGVEVGSSHQRLLMVLSNVGFCHSTLLPEQTRKYEHVWTYEGSDTASKGGNMATYEEVSNTLSELEKKVLNHYNVAKAREIQRATEAYLLLDGSQWASTPPVKGFRYSLMELMHPLVTTHAEVFAGAKPFLEKAINSLVEALMDSLVATFTDNKGTAFHRFDINGYVQLMLEVEYLQTVLEGYLTTNAYDLAANFRGLLLEKVMETVAEMTDQQNHGRGSIRGGSQDGYDYGGMTPEDLQGLAQDHIQTYLPVELKRTRLNVLCFMEPLAEQNSSHLGGRRGSQQNIHKQRSNAYGNNGTASGRRSGSSSLTDSETGKLPSGLPPPIPHDSPRGQERYMRVRHDPRRPSFRANSQISYVDNDDLR</sequence>
<dbReference type="InterPro" id="IPR039481">
    <property type="entry name" value="EXOC2/Sec5_N_dom"/>
</dbReference>
<name>A0A8T0GPJ0_CERPU</name>
<feature type="compositionally biased region" description="Polar residues" evidence="5">
    <location>
        <begin position="243"/>
        <end position="257"/>
    </location>
</feature>
<evidence type="ECO:0000256" key="1">
    <source>
        <dbReference type="ARBA" id="ARBA00010578"/>
    </source>
</evidence>
<keyword evidence="2" id="KW-0813">Transport</keyword>
<dbReference type="AlphaFoldDB" id="A0A8T0GPJ0"/>
<dbReference type="EMBL" id="CM026430">
    <property type="protein sequence ID" value="KAG0561519.1"/>
    <property type="molecule type" value="Genomic_DNA"/>
</dbReference>
<feature type="compositionally biased region" description="Acidic residues" evidence="5">
    <location>
        <begin position="159"/>
        <end position="174"/>
    </location>
</feature>
<accession>A0A8T0GPJ0</accession>
<feature type="region of interest" description="Disordered" evidence="5">
    <location>
        <begin position="1081"/>
        <end position="1103"/>
    </location>
</feature>
<protein>
    <recommendedName>
        <fullName evidence="6">Exocyst complex component EXOC2/Sec5 N-terminal domain-containing protein</fullName>
    </recommendedName>
</protein>
<comment type="similarity">
    <text evidence="1">Belongs to the SEC5 family.</text>
</comment>
<dbReference type="EMBL" id="CM026430">
    <property type="protein sequence ID" value="KAG0561521.1"/>
    <property type="molecule type" value="Genomic_DNA"/>
</dbReference>
<feature type="compositionally biased region" description="Pro residues" evidence="5">
    <location>
        <begin position="70"/>
        <end position="89"/>
    </location>
</feature>
<evidence type="ECO:0000256" key="4">
    <source>
        <dbReference type="SAM" id="Coils"/>
    </source>
</evidence>
<dbReference type="Proteomes" id="UP000822688">
    <property type="component" value="Chromosome 9"/>
</dbReference>
<keyword evidence="3" id="KW-0268">Exocytosis</keyword>
<feature type="region of interest" description="Disordered" evidence="5">
    <location>
        <begin position="1143"/>
        <end position="1235"/>
    </location>
</feature>
<dbReference type="GO" id="GO:0006893">
    <property type="term" value="P:Golgi to plasma membrane transport"/>
    <property type="evidence" value="ECO:0007669"/>
    <property type="project" value="InterPro"/>
</dbReference>
<evidence type="ECO:0000256" key="5">
    <source>
        <dbReference type="SAM" id="MobiDB-lite"/>
    </source>
</evidence>
<feature type="region of interest" description="Disordered" evidence="5">
    <location>
        <begin position="241"/>
        <end position="296"/>
    </location>
</feature>
<feature type="coiled-coil region" evidence="4">
    <location>
        <begin position="327"/>
        <end position="354"/>
    </location>
</feature>
<dbReference type="PANTHER" id="PTHR13043:SF1">
    <property type="entry name" value="EXOCYST COMPLEX COMPONENT 2"/>
    <property type="match status" value="1"/>
</dbReference>
<proteinExistence type="inferred from homology"/>
<dbReference type="PANTHER" id="PTHR13043">
    <property type="entry name" value="EXOCYST COMPLEX COMPONENT SEC5"/>
    <property type="match status" value="1"/>
</dbReference>
<organism evidence="7 8">
    <name type="scientific">Ceratodon purpureus</name>
    <name type="common">Fire moss</name>
    <name type="synonym">Dicranum purpureum</name>
    <dbReference type="NCBI Taxonomy" id="3225"/>
    <lineage>
        <taxon>Eukaryota</taxon>
        <taxon>Viridiplantae</taxon>
        <taxon>Streptophyta</taxon>
        <taxon>Embryophyta</taxon>
        <taxon>Bryophyta</taxon>
        <taxon>Bryophytina</taxon>
        <taxon>Bryopsida</taxon>
        <taxon>Dicranidae</taxon>
        <taxon>Pseudoditrichales</taxon>
        <taxon>Ditrichaceae</taxon>
        <taxon>Ceratodon</taxon>
    </lineage>
</organism>
<feature type="compositionally biased region" description="Basic and acidic residues" evidence="5">
    <location>
        <begin position="1200"/>
        <end position="1212"/>
    </location>
</feature>
<feature type="region of interest" description="Disordered" evidence="5">
    <location>
        <begin position="1"/>
        <end position="183"/>
    </location>
</feature>
<evidence type="ECO:0000256" key="2">
    <source>
        <dbReference type="ARBA" id="ARBA00022448"/>
    </source>
</evidence>
<dbReference type="GO" id="GO:0000145">
    <property type="term" value="C:exocyst"/>
    <property type="evidence" value="ECO:0007669"/>
    <property type="project" value="InterPro"/>
</dbReference>
<dbReference type="GO" id="GO:0006887">
    <property type="term" value="P:exocytosis"/>
    <property type="evidence" value="ECO:0007669"/>
    <property type="project" value="UniProtKB-KW"/>
</dbReference>
<feature type="compositionally biased region" description="Pro residues" evidence="5">
    <location>
        <begin position="101"/>
        <end position="119"/>
    </location>
</feature>
<dbReference type="InterPro" id="IPR029175">
    <property type="entry name" value="EXOC2/Sec5"/>
</dbReference>
<comment type="caution">
    <text evidence="7">The sequence shown here is derived from an EMBL/GenBank/DDBJ whole genome shotgun (WGS) entry which is preliminary data.</text>
</comment>
<dbReference type="OrthoDB" id="26242at2759"/>
<feature type="compositionally biased region" description="Polar residues" evidence="5">
    <location>
        <begin position="1143"/>
        <end position="1171"/>
    </location>
</feature>
<evidence type="ECO:0000256" key="3">
    <source>
        <dbReference type="ARBA" id="ARBA00022483"/>
    </source>
</evidence>
<evidence type="ECO:0000313" key="7">
    <source>
        <dbReference type="EMBL" id="KAG0561521.1"/>
    </source>
</evidence>
<evidence type="ECO:0000259" key="6">
    <source>
        <dbReference type="Pfam" id="PF15469"/>
    </source>
</evidence>
<evidence type="ECO:0000313" key="8">
    <source>
        <dbReference type="Proteomes" id="UP000822688"/>
    </source>
</evidence>
<keyword evidence="8" id="KW-1185">Reference proteome</keyword>
<feature type="compositionally biased region" description="Acidic residues" evidence="5">
    <location>
        <begin position="120"/>
        <end position="140"/>
    </location>
</feature>